<keyword evidence="2" id="KW-0812">Transmembrane</keyword>
<feature type="coiled-coil region" evidence="1">
    <location>
        <begin position="1112"/>
        <end position="1139"/>
    </location>
</feature>
<proteinExistence type="predicted"/>
<feature type="transmembrane region" description="Helical" evidence="2">
    <location>
        <begin position="252"/>
        <end position="271"/>
    </location>
</feature>
<dbReference type="EMBL" id="CP011232">
    <property type="protein sequence ID" value="AKI96589.1"/>
    <property type="molecule type" value="Genomic_DNA"/>
</dbReference>
<dbReference type="PATRIC" id="fig|1330330.3.peg.141"/>
<dbReference type="OrthoDB" id="38641at2"/>
<sequence length="1358" mass="146621">MALPALEAKVKLNMKEFDSGLKKMQQSWKSLMDDMAKLGAAGGAAFAGMTYGLKKATEAWAVQETATKKLEIAINRFANADKNLLKQLKQTANELQNMTGVGNETLESISALGLSLGISGDKIKEATEAAVLLNQVVGMDLVSAMKNLAKTQAGLTGELGEALPFLRELTQEQLKQGQAIDLITERLGGYSELLQNTTGVQLARFNAALGDIAEVIGSLFTPEVKKIADLVSNFSNALANLSPESKNTIKSIIKLGMSFAGLLAIFGTLALTWKAVSFVVTTGISIITNPWTLLIGAIVAGAVVIISKWDEISAAWKALVSTWRKSSPESLTADWENFVKAIKEGDIKGIAISALKLTFDSIKWFLNEVELTKENIISILNADNSWTEMKEKVAETWKDGHYLAAGITAIVGFAIAAVKWVWEQTKEAFTATLAIAEAENSWEETKKQVSEQWQEGDYLAAGITATVGFVISAVKWLWDNIKGGVVTAAELISDANTTWDDIVKAVKEEWSEGNYLAAGIIATAAGIVEGFEWFWEELKTAITATKIIAEADNSWATTKKEVSKLWGEDHYLAAGITAVVGAVISGIKWVLDTTLDIANSLKEWYANSELKKKVDEFKKNFSEKPFGLDTVKAGLSVTLEFFTDITGGLAEGLKKTNEAISAVRERLRKATEEATKKSEKVDFFTIFSATIEEQDESIKQLAELGKNMAAIVGESFKISFNVLGLIKDAISYAITQLTGSETAGEVAGYIPLVFAATWAANTLTTFANSIVNALKGIGFMQGAAKGLAVGAWILGAALAFDVISKVANGEKSLSDAIKEVLTAAAVAAGIGIITKSGAAAGLAFSVALYIIPKLFEKDYEKQLADLNIANVGLTQALGKPAEDLGTYFALVKANSEQVYDSLKPLLKDFEKLSPEAQAYVQKTLEWYQNIQNLLKEFDAINSDMTLSEDIALAKLNQIAEKLKELKGLAVVTVDIVTGGLPPHQSGGYTAPVDPNQVAGVVHGGEWVAPAWLVKRYPGLIAMLEGIRQRGYKSGGYVVPGFGPKNESYSILDEDTTSMLDKTLNLLISAIDTLTPVIETMSDGMLSVVSMLENLVADNPQASNLLEVLKGQIESSKEGLSGLAAALEELKQQLRNSQTSDTSDTETPPEEKTWWDKLVGNLKLFASEVETTYKTFKENKFSDAIKAVIERISGTGESMSGVSMVMSALGTVVGGVVGYFDRMLGLSQAFMEGFLKPLQPVLEKLRRPFEILGELLGNVLVPILEVLVPIFEGIVKVFAGIYNFLFGWLFGKIDIEPKLNYEEEETGVVTKTYSAGVTGSVTNNITIQIDTYGLTDPEGIKKLWELLQGYAGDLELARG</sequence>
<evidence type="ECO:0000313" key="4">
    <source>
        <dbReference type="Proteomes" id="UP000035159"/>
    </source>
</evidence>
<keyword evidence="2" id="KW-0472">Membrane</keyword>
<keyword evidence="2" id="KW-1133">Transmembrane helix</keyword>
<name>A0A0G2ZAI4_9BACT</name>
<dbReference type="Proteomes" id="UP000035159">
    <property type="component" value="Chromosome"/>
</dbReference>
<gene>
    <name evidence="3" type="ORF">IX53_00745</name>
</gene>
<feature type="transmembrane region" description="Helical" evidence="2">
    <location>
        <begin position="402"/>
        <end position="422"/>
    </location>
</feature>
<feature type="coiled-coil region" evidence="1">
    <location>
        <begin position="653"/>
        <end position="680"/>
    </location>
</feature>
<organism evidence="3 4">
    <name type="scientific">Kosmotoga pacifica</name>
    <dbReference type="NCBI Taxonomy" id="1330330"/>
    <lineage>
        <taxon>Bacteria</taxon>
        <taxon>Thermotogati</taxon>
        <taxon>Thermotogota</taxon>
        <taxon>Thermotogae</taxon>
        <taxon>Kosmotogales</taxon>
        <taxon>Kosmotogaceae</taxon>
        <taxon>Kosmotoga</taxon>
    </lineage>
</organism>
<dbReference type="RefSeq" id="WP_047753724.1">
    <property type="nucleotide sequence ID" value="NZ_CAJUHA010000002.1"/>
</dbReference>
<evidence type="ECO:0000256" key="1">
    <source>
        <dbReference type="SAM" id="Coils"/>
    </source>
</evidence>
<keyword evidence="4" id="KW-1185">Reference proteome</keyword>
<accession>A0A0G2ZAI4</accession>
<protein>
    <submittedName>
        <fullName evidence="3">Uncharacterized protein</fullName>
    </submittedName>
</protein>
<evidence type="ECO:0000313" key="3">
    <source>
        <dbReference type="EMBL" id="AKI96589.1"/>
    </source>
</evidence>
<dbReference type="STRING" id="1330330.IX53_00745"/>
<feature type="transmembrane region" description="Helical" evidence="2">
    <location>
        <begin position="291"/>
        <end position="309"/>
    </location>
</feature>
<keyword evidence="1" id="KW-0175">Coiled coil</keyword>
<reference evidence="3 4" key="1">
    <citation type="submission" date="2015-04" db="EMBL/GenBank/DDBJ databases">
        <title>Complete Genome Sequence of Kosmotoga pacifica SLHLJ1.</title>
        <authorList>
            <person name="Jiang L.J."/>
            <person name="Shao Z.Z."/>
            <person name="Jebbar M."/>
        </authorList>
    </citation>
    <scope>NUCLEOTIDE SEQUENCE [LARGE SCALE GENOMIC DNA]</scope>
    <source>
        <strain evidence="3 4">SLHLJ1</strain>
    </source>
</reference>
<evidence type="ECO:0000256" key="2">
    <source>
        <dbReference type="SAM" id="Phobius"/>
    </source>
</evidence>
<dbReference type="KEGG" id="kpf:IX53_00745"/>